<dbReference type="InterPro" id="IPR024079">
    <property type="entry name" value="MetalloPept_cat_dom_sf"/>
</dbReference>
<evidence type="ECO:0000259" key="2">
    <source>
        <dbReference type="Pfam" id="PF07589"/>
    </source>
</evidence>
<comment type="caution">
    <text evidence="3">The sequence shown here is derived from an EMBL/GenBank/DDBJ whole genome shotgun (WGS) entry which is preliminary data.</text>
</comment>
<dbReference type="EMBL" id="JAHYBX010000004">
    <property type="protein sequence ID" value="MCA1856650.1"/>
    <property type="molecule type" value="Genomic_DNA"/>
</dbReference>
<reference evidence="3 4" key="1">
    <citation type="submission" date="2021-07" db="EMBL/GenBank/DDBJ databases">
        <title>Characterization of Violacein-producing bacteria and related species.</title>
        <authorList>
            <person name="Wilson H.S."/>
            <person name="De Leon M.E."/>
        </authorList>
    </citation>
    <scope>NUCLEOTIDE SEQUENCE [LARGE SCALE GENOMIC DNA]</scope>
    <source>
        <strain evidence="3 4">HSC-2F05</strain>
    </source>
</reference>
<keyword evidence="3" id="KW-0378">Hydrolase</keyword>
<evidence type="ECO:0000313" key="3">
    <source>
        <dbReference type="EMBL" id="MCA1856650.1"/>
    </source>
</evidence>
<keyword evidence="4" id="KW-1185">Reference proteome</keyword>
<organism evidence="3 4">
    <name type="scientific">Massilia hydrophila</name>
    <dbReference type="NCBI Taxonomy" id="3044279"/>
    <lineage>
        <taxon>Bacteria</taxon>
        <taxon>Pseudomonadati</taxon>
        <taxon>Pseudomonadota</taxon>
        <taxon>Betaproteobacteria</taxon>
        <taxon>Burkholderiales</taxon>
        <taxon>Oxalobacteraceae</taxon>
        <taxon>Telluria group</taxon>
        <taxon>Massilia</taxon>
    </lineage>
</organism>
<accession>A0ABS7YAD1</accession>
<name>A0ABS7YAD1_9BURK</name>
<feature type="signal peptide" evidence="1">
    <location>
        <begin position="1"/>
        <end position="24"/>
    </location>
</feature>
<dbReference type="Pfam" id="PF07589">
    <property type="entry name" value="PEP-CTERM"/>
    <property type="match status" value="1"/>
</dbReference>
<dbReference type="GO" id="GO:0008237">
    <property type="term" value="F:metallopeptidase activity"/>
    <property type="evidence" value="ECO:0007669"/>
    <property type="project" value="UniProtKB-KW"/>
</dbReference>
<feature type="chain" id="PRO_5046742120" evidence="1">
    <location>
        <begin position="25"/>
        <end position="354"/>
    </location>
</feature>
<keyword evidence="1" id="KW-0732">Signal</keyword>
<dbReference type="SUPFAM" id="SSF55486">
    <property type="entry name" value="Metalloproteases ('zincins'), catalytic domain"/>
    <property type="match status" value="1"/>
</dbReference>
<keyword evidence="3" id="KW-0482">Metalloprotease</keyword>
<dbReference type="Proteomes" id="UP001198602">
    <property type="component" value="Unassembled WGS sequence"/>
</dbReference>
<sequence>MKTLKTLLKIVPLLAMACAGSAQALTINYNYAADMDARALAGFKEAAKRWSSVLRDDVQVNLDIGFRLLDPGVLGSTGSTRGTLSYAGFREAMIADAKSSADKIAVANMPKGPCMSVMMNGTNVNPAGAGSAQTFVDKDCDANNSTIRMTWANARALGLVPDSDTRSDGAISFSTAFAWDFDPTDGITAGMFDFIGVATHEIGHALGFVSGIDTLDLNRAGNFSDAVFTYIAPADVFRCSPESKAAGADIDWAADSRTKYFSLDNCNTSLTTFSLGRTHGDGQQASHWKDNLGIGILDPTAARGELLAISSMDLLLFDVIGWDVSVPEPASIALFALGAAGLAGARRRKQAKQS</sequence>
<dbReference type="NCBIfam" id="TIGR02595">
    <property type="entry name" value="PEP_CTERM"/>
    <property type="match status" value="1"/>
</dbReference>
<proteinExistence type="predicted"/>
<dbReference type="Gene3D" id="3.40.390.10">
    <property type="entry name" value="Collagenase (Catalytic Domain)"/>
    <property type="match status" value="1"/>
</dbReference>
<dbReference type="NCBIfam" id="NF038122">
    <property type="entry name" value="metallo_LGF"/>
    <property type="match status" value="1"/>
</dbReference>
<evidence type="ECO:0000313" key="4">
    <source>
        <dbReference type="Proteomes" id="UP001198602"/>
    </source>
</evidence>
<feature type="domain" description="Ice-binding protein C-terminal" evidence="2">
    <location>
        <begin position="325"/>
        <end position="348"/>
    </location>
</feature>
<gene>
    <name evidence="3" type="ORF">LE190_12050</name>
</gene>
<dbReference type="RefSeq" id="WP_225238928.1">
    <property type="nucleotide sequence ID" value="NZ_JAHYBX010000004.1"/>
</dbReference>
<keyword evidence="3" id="KW-0645">Protease</keyword>
<evidence type="ECO:0000256" key="1">
    <source>
        <dbReference type="SAM" id="SignalP"/>
    </source>
</evidence>
<dbReference type="InterPro" id="IPR013424">
    <property type="entry name" value="Ice-binding_C"/>
</dbReference>
<protein>
    <submittedName>
        <fullName evidence="3">NF038122 family metalloprotease</fullName>
    </submittedName>
</protein>